<keyword evidence="1" id="KW-0456">Lyase</keyword>
<dbReference type="InterPro" id="IPR001544">
    <property type="entry name" value="Aminotrans_IV"/>
</dbReference>
<name>A0A840TTS0_9BACT</name>
<comment type="caution">
    <text evidence="1">The sequence shown here is derived from an EMBL/GenBank/DDBJ whole genome shotgun (WGS) entry which is preliminary data.</text>
</comment>
<keyword evidence="2" id="KW-1185">Reference proteome</keyword>
<accession>A0A840TTS0</accession>
<organism evidence="1 2">
    <name type="scientific">Rhabdobacter roseus</name>
    <dbReference type="NCBI Taxonomy" id="1655419"/>
    <lineage>
        <taxon>Bacteria</taxon>
        <taxon>Pseudomonadati</taxon>
        <taxon>Bacteroidota</taxon>
        <taxon>Cytophagia</taxon>
        <taxon>Cytophagales</taxon>
        <taxon>Cytophagaceae</taxon>
        <taxon>Rhabdobacter</taxon>
    </lineage>
</organism>
<dbReference type="GO" id="GO:0008696">
    <property type="term" value="F:4-amino-4-deoxychorismate lyase activity"/>
    <property type="evidence" value="ECO:0007669"/>
    <property type="project" value="UniProtKB-EC"/>
</dbReference>
<dbReference type="Gene3D" id="3.30.470.10">
    <property type="match status" value="1"/>
</dbReference>
<protein>
    <submittedName>
        <fullName evidence="1">4-amino-4-deoxychorismate lyase</fullName>
        <ecNumber evidence="1">4.1.3.38</ecNumber>
    </submittedName>
</protein>
<dbReference type="SUPFAM" id="SSF56752">
    <property type="entry name" value="D-aminoacid aminotransferase-like PLP-dependent enzymes"/>
    <property type="match status" value="1"/>
</dbReference>
<proteinExistence type="predicted"/>
<sequence length="200" mass="23164">MNLPCIETICLRNRQLQHLAYHEQRLHRTRAALGWGTDHWPLAQLLKVPEALGPGTYKCRLTYAQEVENVEWESYAPRPIRSLRLVYDDALKYPYKYLDRAALRHLFDQRGTCDDVLIVQKGCLTDTSYCNLALFDGTRWCTPATPLLPGTQRQYLLDQGVLSEDTIRVEDLRQFQQIRLFNAMLPWEEGPTLSTEQVVG</sequence>
<dbReference type="InterPro" id="IPR043132">
    <property type="entry name" value="BCAT-like_C"/>
</dbReference>
<dbReference type="InterPro" id="IPR036038">
    <property type="entry name" value="Aminotransferase-like"/>
</dbReference>
<dbReference type="RefSeq" id="WP_184174893.1">
    <property type="nucleotide sequence ID" value="NZ_JACHGF010000004.1"/>
</dbReference>
<dbReference type="InterPro" id="IPR043131">
    <property type="entry name" value="BCAT-like_N"/>
</dbReference>
<dbReference type="Gene3D" id="3.20.10.10">
    <property type="entry name" value="D-amino Acid Aminotransferase, subunit A, domain 2"/>
    <property type="match status" value="1"/>
</dbReference>
<evidence type="ECO:0000313" key="2">
    <source>
        <dbReference type="Proteomes" id="UP000557307"/>
    </source>
</evidence>
<dbReference type="EMBL" id="JACHGF010000004">
    <property type="protein sequence ID" value="MBB5284952.1"/>
    <property type="molecule type" value="Genomic_DNA"/>
</dbReference>
<evidence type="ECO:0000313" key="1">
    <source>
        <dbReference type="EMBL" id="MBB5284952.1"/>
    </source>
</evidence>
<dbReference type="EC" id="4.1.3.38" evidence="1"/>
<dbReference type="AlphaFoldDB" id="A0A840TTS0"/>
<dbReference type="Proteomes" id="UP000557307">
    <property type="component" value="Unassembled WGS sequence"/>
</dbReference>
<dbReference type="Pfam" id="PF01063">
    <property type="entry name" value="Aminotran_4"/>
    <property type="match status" value="1"/>
</dbReference>
<reference evidence="1 2" key="1">
    <citation type="submission" date="2020-08" db="EMBL/GenBank/DDBJ databases">
        <title>Genomic Encyclopedia of Type Strains, Phase IV (KMG-IV): sequencing the most valuable type-strain genomes for metagenomic binning, comparative biology and taxonomic classification.</title>
        <authorList>
            <person name="Goeker M."/>
        </authorList>
    </citation>
    <scope>NUCLEOTIDE SEQUENCE [LARGE SCALE GENOMIC DNA]</scope>
    <source>
        <strain evidence="1 2">DSM 105074</strain>
    </source>
</reference>
<gene>
    <name evidence="1" type="ORF">HNQ92_003100</name>
</gene>